<comment type="cofactor">
    <cofactor evidence="9">
        <name>[2Fe-2S] cluster</name>
        <dbReference type="ChEBI" id="CHEBI:190135"/>
    </cofactor>
</comment>
<sequence length="132" mass="12982">MGEEVTRRTALGIVGLAGTATLAGCGGDSGEGATDLAGKELAKTADVPVGGAKLNRALKVIVSQPAAGTFKAFTAICTHQGCTVSAPADGLAVCPCHGSEFKTADGSVTKGPATKPLKEYPVQVKDGAVIGA</sequence>
<evidence type="ECO:0000313" key="11">
    <source>
        <dbReference type="EMBL" id="GAA3231762.1"/>
    </source>
</evidence>
<accession>A0ABP6QKN7</accession>
<keyword evidence="3" id="KW-0001">2Fe-2S</keyword>
<feature type="domain" description="Rieske" evidence="10">
    <location>
        <begin position="39"/>
        <end position="131"/>
    </location>
</feature>
<dbReference type="Gene3D" id="2.102.10.10">
    <property type="entry name" value="Rieske [2Fe-2S] iron-sulphur domain"/>
    <property type="match status" value="1"/>
</dbReference>
<evidence type="ECO:0000256" key="4">
    <source>
        <dbReference type="ARBA" id="ARBA00022723"/>
    </source>
</evidence>
<dbReference type="EMBL" id="BAAAUV010000022">
    <property type="protein sequence ID" value="GAA3231762.1"/>
    <property type="molecule type" value="Genomic_DNA"/>
</dbReference>
<keyword evidence="7" id="KW-1015">Disulfide bond</keyword>
<evidence type="ECO:0000256" key="1">
    <source>
        <dbReference type="ARBA" id="ARBA00002494"/>
    </source>
</evidence>
<dbReference type="Proteomes" id="UP001501237">
    <property type="component" value="Unassembled WGS sequence"/>
</dbReference>
<dbReference type="InterPro" id="IPR017941">
    <property type="entry name" value="Rieske_2Fe-2S"/>
</dbReference>
<keyword evidence="6" id="KW-0411">Iron-sulfur</keyword>
<reference evidence="12" key="1">
    <citation type="journal article" date="2019" name="Int. J. Syst. Evol. Microbiol.">
        <title>The Global Catalogue of Microorganisms (GCM) 10K type strain sequencing project: providing services to taxonomists for standard genome sequencing and annotation.</title>
        <authorList>
            <consortium name="The Broad Institute Genomics Platform"/>
            <consortium name="The Broad Institute Genome Sequencing Center for Infectious Disease"/>
            <person name="Wu L."/>
            <person name="Ma J."/>
        </authorList>
    </citation>
    <scope>NUCLEOTIDE SEQUENCE [LARGE SCALE GENOMIC DNA]</scope>
    <source>
        <strain evidence="12">JCM 9377</strain>
    </source>
</reference>
<organism evidence="11 12">
    <name type="scientific">Actinocorallia longicatena</name>
    <dbReference type="NCBI Taxonomy" id="111803"/>
    <lineage>
        <taxon>Bacteria</taxon>
        <taxon>Bacillati</taxon>
        <taxon>Actinomycetota</taxon>
        <taxon>Actinomycetes</taxon>
        <taxon>Streptosporangiales</taxon>
        <taxon>Thermomonosporaceae</taxon>
        <taxon>Actinocorallia</taxon>
    </lineage>
</organism>
<keyword evidence="12" id="KW-1185">Reference proteome</keyword>
<dbReference type="RefSeq" id="WP_344835567.1">
    <property type="nucleotide sequence ID" value="NZ_BAAAUV010000022.1"/>
</dbReference>
<name>A0ABP6QKN7_9ACTN</name>
<evidence type="ECO:0000256" key="6">
    <source>
        <dbReference type="ARBA" id="ARBA00023014"/>
    </source>
</evidence>
<dbReference type="InterPro" id="IPR005805">
    <property type="entry name" value="Rieske_Fe-S_prot_C"/>
</dbReference>
<dbReference type="InterPro" id="IPR036922">
    <property type="entry name" value="Rieske_2Fe-2S_sf"/>
</dbReference>
<evidence type="ECO:0000256" key="9">
    <source>
        <dbReference type="ARBA" id="ARBA00034078"/>
    </source>
</evidence>
<dbReference type="Pfam" id="PF00355">
    <property type="entry name" value="Rieske"/>
    <property type="match status" value="1"/>
</dbReference>
<comment type="function">
    <text evidence="1">Iron-sulfur subunit of the cytochrome bc1 complex, an essential component of the respiratory electron transport chain required for ATP synthesis. The bc1 complex catalyzes the oxidation of menaquinol and the reduction of cytochrome c in the respiratory chain. The bc1 complex operates through a Q-cycle mechanism that couples electron transfer to generation of the proton gradient that drives ATP synthesis.</text>
</comment>
<keyword evidence="5" id="KW-0408">Iron</keyword>
<comment type="caution">
    <text evidence="11">The sequence shown here is derived from an EMBL/GenBank/DDBJ whole genome shotgun (WGS) entry which is preliminary data.</text>
</comment>
<gene>
    <name evidence="11" type="ORF">GCM10010468_63080</name>
</gene>
<evidence type="ECO:0000256" key="2">
    <source>
        <dbReference type="ARBA" id="ARBA00015816"/>
    </source>
</evidence>
<evidence type="ECO:0000313" key="12">
    <source>
        <dbReference type="Proteomes" id="UP001501237"/>
    </source>
</evidence>
<protein>
    <recommendedName>
        <fullName evidence="2">Cytochrome bc1 complex Rieske iron-sulfur subunit</fullName>
    </recommendedName>
    <alternativeName>
        <fullName evidence="8">Cytochrome bc1 reductase complex subunit QcrA</fullName>
    </alternativeName>
</protein>
<evidence type="ECO:0000259" key="10">
    <source>
        <dbReference type="PROSITE" id="PS51296"/>
    </source>
</evidence>
<dbReference type="PROSITE" id="PS51296">
    <property type="entry name" value="RIESKE"/>
    <property type="match status" value="1"/>
</dbReference>
<dbReference type="PANTHER" id="PTHR10134">
    <property type="entry name" value="CYTOCHROME B-C1 COMPLEX SUBUNIT RIESKE, MITOCHONDRIAL"/>
    <property type="match status" value="1"/>
</dbReference>
<evidence type="ECO:0000256" key="5">
    <source>
        <dbReference type="ARBA" id="ARBA00023004"/>
    </source>
</evidence>
<dbReference type="InterPro" id="IPR014349">
    <property type="entry name" value="Rieske_Fe-S_prot"/>
</dbReference>
<dbReference type="SUPFAM" id="SSF50022">
    <property type="entry name" value="ISP domain"/>
    <property type="match status" value="1"/>
</dbReference>
<evidence type="ECO:0000256" key="3">
    <source>
        <dbReference type="ARBA" id="ARBA00022714"/>
    </source>
</evidence>
<dbReference type="PRINTS" id="PR00162">
    <property type="entry name" value="RIESKE"/>
</dbReference>
<evidence type="ECO:0000256" key="8">
    <source>
        <dbReference type="ARBA" id="ARBA00029586"/>
    </source>
</evidence>
<evidence type="ECO:0000256" key="7">
    <source>
        <dbReference type="ARBA" id="ARBA00023157"/>
    </source>
</evidence>
<dbReference type="CDD" id="cd03467">
    <property type="entry name" value="Rieske"/>
    <property type="match status" value="1"/>
</dbReference>
<dbReference type="PROSITE" id="PS51257">
    <property type="entry name" value="PROKAR_LIPOPROTEIN"/>
    <property type="match status" value="1"/>
</dbReference>
<proteinExistence type="predicted"/>
<keyword evidence="4" id="KW-0479">Metal-binding</keyword>